<dbReference type="AlphaFoldDB" id="A0AAE1BXT1"/>
<comment type="caution">
    <text evidence="1">The sequence shown here is derived from an EMBL/GenBank/DDBJ whole genome shotgun (WGS) entry which is preliminary data.</text>
</comment>
<dbReference type="Proteomes" id="UP001286313">
    <property type="component" value="Unassembled WGS sequence"/>
</dbReference>
<protein>
    <submittedName>
        <fullName evidence="1">Uncharacterized protein</fullName>
    </submittedName>
</protein>
<dbReference type="EMBL" id="JAWQEG010005769">
    <property type="protein sequence ID" value="KAK3856855.1"/>
    <property type="molecule type" value="Genomic_DNA"/>
</dbReference>
<accession>A0AAE1BXT1</accession>
<organism evidence="1 2">
    <name type="scientific">Petrolisthes cinctipes</name>
    <name type="common">Flat porcelain crab</name>
    <dbReference type="NCBI Taxonomy" id="88211"/>
    <lineage>
        <taxon>Eukaryota</taxon>
        <taxon>Metazoa</taxon>
        <taxon>Ecdysozoa</taxon>
        <taxon>Arthropoda</taxon>
        <taxon>Crustacea</taxon>
        <taxon>Multicrustacea</taxon>
        <taxon>Malacostraca</taxon>
        <taxon>Eumalacostraca</taxon>
        <taxon>Eucarida</taxon>
        <taxon>Decapoda</taxon>
        <taxon>Pleocyemata</taxon>
        <taxon>Anomura</taxon>
        <taxon>Galatheoidea</taxon>
        <taxon>Porcellanidae</taxon>
        <taxon>Petrolisthes</taxon>
    </lineage>
</organism>
<keyword evidence="2" id="KW-1185">Reference proteome</keyword>
<reference evidence="1" key="1">
    <citation type="submission" date="2023-10" db="EMBL/GenBank/DDBJ databases">
        <title>Genome assemblies of two species of porcelain crab, Petrolisthes cinctipes and Petrolisthes manimaculis (Anomura: Porcellanidae).</title>
        <authorList>
            <person name="Angst P."/>
        </authorList>
    </citation>
    <scope>NUCLEOTIDE SEQUENCE</scope>
    <source>
        <strain evidence="1">PB745_01</strain>
        <tissue evidence="1">Gill</tissue>
    </source>
</reference>
<gene>
    <name evidence="1" type="ORF">Pcinc_036859</name>
</gene>
<sequence length="71" mass="7550">MAWRGHGIGQGGGGARCQFRGVCVWWRSGGAEVPHCTMLSLPGASQSSVTRSVVCVKHGNEKARSRKPSKI</sequence>
<name>A0AAE1BXT1_PETCI</name>
<proteinExistence type="predicted"/>
<evidence type="ECO:0000313" key="2">
    <source>
        <dbReference type="Proteomes" id="UP001286313"/>
    </source>
</evidence>
<evidence type="ECO:0000313" key="1">
    <source>
        <dbReference type="EMBL" id="KAK3856855.1"/>
    </source>
</evidence>